<gene>
    <name evidence="2" type="ORF">CBR_g49475</name>
</gene>
<feature type="compositionally biased region" description="Basic and acidic residues" evidence="1">
    <location>
        <begin position="121"/>
        <end position="131"/>
    </location>
</feature>
<dbReference type="EMBL" id="BFEA01000058">
    <property type="protein sequence ID" value="GBG65112.1"/>
    <property type="molecule type" value="Genomic_DNA"/>
</dbReference>
<dbReference type="Gramene" id="GBG65112">
    <property type="protein sequence ID" value="GBG65112"/>
    <property type="gene ID" value="CBR_g49475"/>
</dbReference>
<evidence type="ECO:0000313" key="3">
    <source>
        <dbReference type="Proteomes" id="UP000265515"/>
    </source>
</evidence>
<dbReference type="Proteomes" id="UP000265515">
    <property type="component" value="Unassembled WGS sequence"/>
</dbReference>
<protein>
    <submittedName>
        <fullName evidence="2">Uncharacterized protein</fullName>
    </submittedName>
</protein>
<feature type="region of interest" description="Disordered" evidence="1">
    <location>
        <begin position="112"/>
        <end position="155"/>
    </location>
</feature>
<keyword evidence="3" id="KW-1185">Reference proteome</keyword>
<reference evidence="2 3" key="1">
    <citation type="journal article" date="2018" name="Cell">
        <title>The Chara Genome: Secondary Complexity and Implications for Plant Terrestrialization.</title>
        <authorList>
            <person name="Nishiyama T."/>
            <person name="Sakayama H."/>
            <person name="Vries J.D."/>
            <person name="Buschmann H."/>
            <person name="Saint-Marcoux D."/>
            <person name="Ullrich K.K."/>
            <person name="Haas F.B."/>
            <person name="Vanderstraeten L."/>
            <person name="Becker D."/>
            <person name="Lang D."/>
            <person name="Vosolsobe S."/>
            <person name="Rombauts S."/>
            <person name="Wilhelmsson P.K.I."/>
            <person name="Janitza P."/>
            <person name="Kern R."/>
            <person name="Heyl A."/>
            <person name="Rumpler F."/>
            <person name="Villalobos L.I.A.C."/>
            <person name="Clay J.M."/>
            <person name="Skokan R."/>
            <person name="Toyoda A."/>
            <person name="Suzuki Y."/>
            <person name="Kagoshima H."/>
            <person name="Schijlen E."/>
            <person name="Tajeshwar N."/>
            <person name="Catarino B."/>
            <person name="Hetherington A.J."/>
            <person name="Saltykova A."/>
            <person name="Bonnot C."/>
            <person name="Breuninger H."/>
            <person name="Symeonidi A."/>
            <person name="Radhakrishnan G.V."/>
            <person name="Van Nieuwerburgh F."/>
            <person name="Deforce D."/>
            <person name="Chang C."/>
            <person name="Karol K.G."/>
            <person name="Hedrich R."/>
            <person name="Ulvskov P."/>
            <person name="Glockner G."/>
            <person name="Delwiche C.F."/>
            <person name="Petrasek J."/>
            <person name="Van de Peer Y."/>
            <person name="Friml J."/>
            <person name="Beilby M."/>
            <person name="Dolan L."/>
            <person name="Kohara Y."/>
            <person name="Sugano S."/>
            <person name="Fujiyama A."/>
            <person name="Delaux P.-M."/>
            <person name="Quint M."/>
            <person name="TheiBen G."/>
            <person name="Hagemann M."/>
            <person name="Harholt J."/>
            <person name="Dunand C."/>
            <person name="Zachgo S."/>
            <person name="Langdale J."/>
            <person name="Maumus F."/>
            <person name="Straeten D.V.D."/>
            <person name="Gould S.B."/>
            <person name="Rensing S.A."/>
        </authorList>
    </citation>
    <scope>NUCLEOTIDE SEQUENCE [LARGE SCALE GENOMIC DNA]</scope>
    <source>
        <strain evidence="2 3">S276</strain>
    </source>
</reference>
<proteinExistence type="predicted"/>
<feature type="compositionally biased region" description="Basic and acidic residues" evidence="1">
    <location>
        <begin position="219"/>
        <end position="255"/>
    </location>
</feature>
<feature type="compositionally biased region" description="Polar residues" evidence="1">
    <location>
        <begin position="200"/>
        <end position="210"/>
    </location>
</feature>
<feature type="region of interest" description="Disordered" evidence="1">
    <location>
        <begin position="192"/>
        <end position="259"/>
    </location>
</feature>
<name>A0A388K4X5_CHABU</name>
<comment type="caution">
    <text evidence="2">The sequence shown here is derived from an EMBL/GenBank/DDBJ whole genome shotgun (WGS) entry which is preliminary data.</text>
</comment>
<evidence type="ECO:0000256" key="1">
    <source>
        <dbReference type="SAM" id="MobiDB-lite"/>
    </source>
</evidence>
<dbReference type="AlphaFoldDB" id="A0A388K4X5"/>
<accession>A0A388K4X5</accession>
<sequence>MAWTWTLEHQQVVLLGSREETILAKVWEGSVDCPVRLLIHQWAEDELVNAPLKPGLQGSRRQGLLGEPPFSTSLGGGVHKRLEKASGSKSPRRLVDMISDLVRGRKVVESTGIRPGSSEVRQVRGVDETTRSARPAPIQLQTEANPQREAGGNVTSEEELLELGAILQSSPETTQSGGKRNLPVDEVREGVATLKRQRGSGRTPTTQERSSVGKRKKVGGRDDMPKDSSTRRRTGESSRKRSKLMKEKKADEGDTGRGTQRELNLNIFNIDKAFFLEMKTGVQKDVVLHVHPGRILHIPDWEDAYSHRSLDEFFVDTIAAAMIDCYERQDMRYTKPTFILTLIVAPLEKDKPAVCVLPQDFDASHPEKYWYYPVCGQPNVRAAMKVKDDPVFNYNNFKEWSLKPIYFPDDEFDGYAYVSCEDNLKDKKNPPRLQILSMRDIRIIWKIKGRPRVILGNASKKKEEVRKWTQFMGLAMKKTPYTPLWSLST</sequence>
<feature type="region of interest" description="Disordered" evidence="1">
    <location>
        <begin position="59"/>
        <end position="91"/>
    </location>
</feature>
<evidence type="ECO:0000313" key="2">
    <source>
        <dbReference type="EMBL" id="GBG65112.1"/>
    </source>
</evidence>
<organism evidence="2 3">
    <name type="scientific">Chara braunii</name>
    <name type="common">Braun's stonewort</name>
    <dbReference type="NCBI Taxonomy" id="69332"/>
    <lineage>
        <taxon>Eukaryota</taxon>
        <taxon>Viridiplantae</taxon>
        <taxon>Streptophyta</taxon>
        <taxon>Charophyceae</taxon>
        <taxon>Charales</taxon>
        <taxon>Characeae</taxon>
        <taxon>Chara</taxon>
    </lineage>
</organism>